<comment type="cofactor">
    <cofactor evidence="1">
        <name>FMN</name>
        <dbReference type="ChEBI" id="CHEBI:58210"/>
    </cofactor>
</comment>
<dbReference type="InterPro" id="IPR050074">
    <property type="entry name" value="DHO_dehydrogenase"/>
</dbReference>
<keyword evidence="5" id="KW-0665">Pyrimidine biosynthesis</keyword>
<keyword evidence="3" id="KW-0285">Flavoprotein</keyword>
<comment type="pathway">
    <text evidence="2">Pyrimidine metabolism; UMP biosynthesis via de novo pathway.</text>
</comment>
<dbReference type="GO" id="GO:0005737">
    <property type="term" value="C:cytoplasm"/>
    <property type="evidence" value="ECO:0007669"/>
    <property type="project" value="InterPro"/>
</dbReference>
<evidence type="ECO:0000256" key="4">
    <source>
        <dbReference type="ARBA" id="ARBA00022643"/>
    </source>
</evidence>
<dbReference type="GO" id="GO:0006207">
    <property type="term" value="P:'de novo' pyrimidine nucleobase biosynthetic process"/>
    <property type="evidence" value="ECO:0007669"/>
    <property type="project" value="InterPro"/>
</dbReference>
<dbReference type="UniPathway" id="UPA00070"/>
<evidence type="ECO:0000259" key="8">
    <source>
        <dbReference type="Pfam" id="PF01180"/>
    </source>
</evidence>
<dbReference type="SUPFAM" id="SSF51395">
    <property type="entry name" value="FMN-linked oxidoreductases"/>
    <property type="match status" value="1"/>
</dbReference>
<dbReference type="STRING" id="1330018.A0A167NYQ0"/>
<accession>A0A167NYQ0</accession>
<dbReference type="GO" id="GO:0004152">
    <property type="term" value="F:dihydroorotate dehydrogenase activity"/>
    <property type="evidence" value="ECO:0007669"/>
    <property type="project" value="InterPro"/>
</dbReference>
<dbReference type="Pfam" id="PF01180">
    <property type="entry name" value="DHO_dh"/>
    <property type="match status" value="1"/>
</dbReference>
<proteinExistence type="predicted"/>
<gene>
    <name evidence="9" type="ORF">CALVIDRAFT_549009</name>
</gene>
<dbReference type="PIRSF" id="PIRSF000164">
    <property type="entry name" value="DHO_oxidase"/>
    <property type="match status" value="1"/>
</dbReference>
<evidence type="ECO:0000256" key="6">
    <source>
        <dbReference type="ARBA" id="ARBA00023002"/>
    </source>
</evidence>
<evidence type="ECO:0000256" key="3">
    <source>
        <dbReference type="ARBA" id="ARBA00022630"/>
    </source>
</evidence>
<evidence type="ECO:0000256" key="2">
    <source>
        <dbReference type="ARBA" id="ARBA00004725"/>
    </source>
</evidence>
<dbReference type="OrthoDB" id="14784at2759"/>
<evidence type="ECO:0000313" key="9">
    <source>
        <dbReference type="EMBL" id="KZO98232.1"/>
    </source>
</evidence>
<organism evidence="9 10">
    <name type="scientific">Calocera viscosa (strain TUFC12733)</name>
    <dbReference type="NCBI Taxonomy" id="1330018"/>
    <lineage>
        <taxon>Eukaryota</taxon>
        <taxon>Fungi</taxon>
        <taxon>Dikarya</taxon>
        <taxon>Basidiomycota</taxon>
        <taxon>Agaricomycotina</taxon>
        <taxon>Dacrymycetes</taxon>
        <taxon>Dacrymycetales</taxon>
        <taxon>Dacrymycetaceae</taxon>
        <taxon>Calocera</taxon>
    </lineage>
</organism>
<evidence type="ECO:0000256" key="7">
    <source>
        <dbReference type="ARBA" id="ARBA00031623"/>
    </source>
</evidence>
<dbReference type="Gene3D" id="2.30.26.10">
    <property type="entry name" value="Dihydroorotate Dehydrogenase A, chain A, domain 2"/>
    <property type="match status" value="1"/>
</dbReference>
<dbReference type="Gene3D" id="3.20.20.70">
    <property type="entry name" value="Aldolase class I"/>
    <property type="match status" value="1"/>
</dbReference>
<dbReference type="EMBL" id="KV417276">
    <property type="protein sequence ID" value="KZO98232.1"/>
    <property type="molecule type" value="Genomic_DNA"/>
</dbReference>
<dbReference type="AlphaFoldDB" id="A0A167NYQ0"/>
<dbReference type="InterPro" id="IPR005720">
    <property type="entry name" value="Dihydroorotate_DH_cat"/>
</dbReference>
<keyword evidence="6" id="KW-0560">Oxidoreductase</keyword>
<sequence>MSSLPQLDTKIHTLTFTGPVMNSACPWASDDKDLAALYDSPYTGGVTTRTATAEGFKEDPALHQHAFTSLASLNSYGYSPYPLAHYLTWVRSLLEPSSSPKPIIISITSPIPSELEMMVAAIQSLRKEIGDTSSKTSHVGIELNTSCPNIPSKPPPSYDPPALLPLLHILNKAVREDPTLTVGLKLPPYVIPSQFTGVLEAIESLQGAGDAINPISFLTCTNTLGGCIFGADEAGKEGVEGEGWALPGGYGGMAGSALHAVSLGNVHRFATLLANHPSPAMQKIAIIGVGGVSDAAGVKRMQKAGATIVECATALGRYGVGIFEKMQI</sequence>
<keyword evidence="4" id="KW-0288">FMN</keyword>
<feature type="domain" description="Dihydroorotate dehydrogenase catalytic" evidence="8">
    <location>
        <begin position="7"/>
        <end position="326"/>
    </location>
</feature>
<dbReference type="InterPro" id="IPR023359">
    <property type="entry name" value="Dihydro_DH_chainA_dom2"/>
</dbReference>
<evidence type="ECO:0000256" key="1">
    <source>
        <dbReference type="ARBA" id="ARBA00001917"/>
    </source>
</evidence>
<dbReference type="InterPro" id="IPR013785">
    <property type="entry name" value="Aldolase_TIM"/>
</dbReference>
<dbReference type="GO" id="GO:0044205">
    <property type="term" value="P:'de novo' UMP biosynthetic process"/>
    <property type="evidence" value="ECO:0007669"/>
    <property type="project" value="UniProtKB-UniPathway"/>
</dbReference>
<dbReference type="PANTHER" id="PTHR48109">
    <property type="entry name" value="DIHYDROOROTATE DEHYDROGENASE (QUINONE), MITOCHONDRIAL-RELATED"/>
    <property type="match status" value="1"/>
</dbReference>
<dbReference type="Proteomes" id="UP000076738">
    <property type="component" value="Unassembled WGS sequence"/>
</dbReference>
<dbReference type="PANTHER" id="PTHR48109:SF1">
    <property type="entry name" value="DIHYDROOROTATE DEHYDROGENASE (FUMARATE)"/>
    <property type="match status" value="1"/>
</dbReference>
<protein>
    <recommendedName>
        <fullName evidence="7">Dihydroorotate oxidase</fullName>
    </recommendedName>
</protein>
<keyword evidence="10" id="KW-1185">Reference proteome</keyword>
<evidence type="ECO:0000313" key="10">
    <source>
        <dbReference type="Proteomes" id="UP000076738"/>
    </source>
</evidence>
<dbReference type="InterPro" id="IPR012135">
    <property type="entry name" value="Dihydroorotate_DH_1_2"/>
</dbReference>
<name>A0A167NYQ0_CALVF</name>
<dbReference type="InterPro" id="IPR001295">
    <property type="entry name" value="Dihydroorotate_DH_CS"/>
</dbReference>
<reference evidence="9 10" key="1">
    <citation type="journal article" date="2016" name="Mol. Biol. Evol.">
        <title>Comparative Genomics of Early-Diverging Mushroom-Forming Fungi Provides Insights into the Origins of Lignocellulose Decay Capabilities.</title>
        <authorList>
            <person name="Nagy L.G."/>
            <person name="Riley R."/>
            <person name="Tritt A."/>
            <person name="Adam C."/>
            <person name="Daum C."/>
            <person name="Floudas D."/>
            <person name="Sun H."/>
            <person name="Yadav J.S."/>
            <person name="Pangilinan J."/>
            <person name="Larsson K.H."/>
            <person name="Matsuura K."/>
            <person name="Barry K."/>
            <person name="Labutti K."/>
            <person name="Kuo R."/>
            <person name="Ohm R.A."/>
            <person name="Bhattacharya S.S."/>
            <person name="Shirouzu T."/>
            <person name="Yoshinaga Y."/>
            <person name="Martin F.M."/>
            <person name="Grigoriev I.V."/>
            <person name="Hibbett D.S."/>
        </authorList>
    </citation>
    <scope>NUCLEOTIDE SEQUENCE [LARGE SCALE GENOMIC DNA]</scope>
    <source>
        <strain evidence="9 10">TUFC12733</strain>
    </source>
</reference>
<dbReference type="PROSITE" id="PS00912">
    <property type="entry name" value="DHODEHASE_2"/>
    <property type="match status" value="1"/>
</dbReference>
<evidence type="ECO:0000256" key="5">
    <source>
        <dbReference type="ARBA" id="ARBA00022975"/>
    </source>
</evidence>